<accession>W5YQR4</accession>
<dbReference type="AlphaFoldDB" id="W5YQR4"/>
<dbReference type="Proteomes" id="UP000061489">
    <property type="component" value="Chromosome"/>
</dbReference>
<protein>
    <submittedName>
        <fullName evidence="3">Universal stress protein UspA</fullName>
    </submittedName>
</protein>
<sequence>MYSKILVPVDLAHTEKLSKALNTAVDIAKHYNAAVCYVTVTNTTPGAAAHNPKELAEKLQVFAEEQGKAHGLRTSSEVLATPDTAVELDHKLLDAIKDTGADLIVMASHAPGVGDRLHILHSNAGNIVKHSNISVFVVR</sequence>
<dbReference type="RefSeq" id="WP_041340531.1">
    <property type="nucleotide sequence ID" value="NZ_CP007151.1"/>
</dbReference>
<evidence type="ECO:0000313" key="4">
    <source>
        <dbReference type="Proteomes" id="UP000061489"/>
    </source>
</evidence>
<dbReference type="PANTHER" id="PTHR46268">
    <property type="entry name" value="STRESS RESPONSE PROTEIN NHAX"/>
    <property type="match status" value="1"/>
</dbReference>
<dbReference type="EMBL" id="CP007151">
    <property type="protein sequence ID" value="AHI28823.1"/>
    <property type="molecule type" value="Genomic_DNA"/>
</dbReference>
<dbReference type="InterPro" id="IPR006016">
    <property type="entry name" value="UspA"/>
</dbReference>
<reference evidence="3 4" key="1">
    <citation type="journal article" date="2014" name="Genome Announc.">
        <title>Draft Genome Sequences of Marinobacter similis A3d10T and Marinobacter salarius R9SW1T.</title>
        <authorList>
            <person name="Ivanova E.P."/>
            <person name="Ng H.J."/>
            <person name="Webb H.K."/>
            <person name="Feng G."/>
            <person name="Oshima K."/>
            <person name="Hattori M."/>
            <person name="Ohkuma M."/>
            <person name="Sergeev A.F."/>
            <person name="Mikhailov V.V."/>
            <person name="Crawford R.J."/>
            <person name="Sawabe T."/>
        </authorList>
    </citation>
    <scope>NUCLEOTIDE SEQUENCE [LARGE SCALE GENOMIC DNA]</scope>
    <source>
        <strain evidence="3 4">A3d10</strain>
    </source>
</reference>
<dbReference type="KEGG" id="msx:AU14_09935"/>
<organism evidence="3 4">
    <name type="scientific">Marinobacter similis</name>
    <dbReference type="NCBI Taxonomy" id="1420916"/>
    <lineage>
        <taxon>Bacteria</taxon>
        <taxon>Pseudomonadati</taxon>
        <taxon>Pseudomonadota</taxon>
        <taxon>Gammaproteobacteria</taxon>
        <taxon>Pseudomonadales</taxon>
        <taxon>Marinobacteraceae</taxon>
        <taxon>Marinobacter</taxon>
    </lineage>
</organism>
<dbReference type="OrthoDB" id="9792500at2"/>
<proteinExistence type="inferred from homology"/>
<dbReference type="PANTHER" id="PTHR46268:SF6">
    <property type="entry name" value="UNIVERSAL STRESS PROTEIN UP12"/>
    <property type="match status" value="1"/>
</dbReference>
<dbReference type="HOGENOM" id="CLU_049301_12_2_6"/>
<feature type="domain" description="UspA" evidence="2">
    <location>
        <begin position="1"/>
        <end position="139"/>
    </location>
</feature>
<gene>
    <name evidence="3" type="ORF">AU14_09935</name>
</gene>
<dbReference type="SUPFAM" id="SSF52402">
    <property type="entry name" value="Adenine nucleotide alpha hydrolases-like"/>
    <property type="match status" value="1"/>
</dbReference>
<comment type="similarity">
    <text evidence="1">Belongs to the universal stress protein A family.</text>
</comment>
<dbReference type="InterPro" id="IPR014729">
    <property type="entry name" value="Rossmann-like_a/b/a_fold"/>
</dbReference>
<evidence type="ECO:0000259" key="2">
    <source>
        <dbReference type="Pfam" id="PF00582"/>
    </source>
</evidence>
<evidence type="ECO:0000313" key="3">
    <source>
        <dbReference type="EMBL" id="AHI28823.1"/>
    </source>
</evidence>
<evidence type="ECO:0000256" key="1">
    <source>
        <dbReference type="ARBA" id="ARBA00008791"/>
    </source>
</evidence>
<dbReference type="Pfam" id="PF00582">
    <property type="entry name" value="Usp"/>
    <property type="match status" value="1"/>
</dbReference>
<dbReference type="Gene3D" id="3.40.50.620">
    <property type="entry name" value="HUPs"/>
    <property type="match status" value="1"/>
</dbReference>
<dbReference type="STRING" id="1420916.AU14_09935"/>
<keyword evidence="4" id="KW-1185">Reference proteome</keyword>
<dbReference type="CDD" id="cd00293">
    <property type="entry name" value="USP-like"/>
    <property type="match status" value="1"/>
</dbReference>
<name>W5YQR4_9GAMM</name>